<reference evidence="2" key="2">
    <citation type="submission" date="2019-02" db="EMBL/GenBank/DDBJ databases">
        <title>Genomic characterization of isolates from hospital effluents in KZN, South Africa.</title>
        <authorList>
            <person name="Ntshobeni N."/>
            <person name="Allam M."/>
            <person name="Ismail A."/>
            <person name="Amoako D."/>
            <person name="Essack S."/>
            <person name="Chenia H."/>
        </authorList>
    </citation>
    <scope>NUCLEOTIDE SEQUENCE</scope>
    <source>
        <strain evidence="2">AFE97_S1</strain>
    </source>
</reference>
<keyword evidence="1" id="KW-0472">Membrane</keyword>
<accession>A0A264VQH7</accession>
<feature type="transmembrane region" description="Helical" evidence="1">
    <location>
        <begin position="20"/>
        <end position="39"/>
    </location>
</feature>
<dbReference type="RefSeq" id="WP_094962283.1">
    <property type="nucleotide sequence ID" value="NZ_NOWC01000021.1"/>
</dbReference>
<gene>
    <name evidence="3" type="ORF">CHI95_16690</name>
    <name evidence="2" type="ORF">EX242_03385</name>
</gene>
<comment type="caution">
    <text evidence="3">The sequence shown here is derived from an EMBL/GenBank/DDBJ whole genome shotgun (WGS) entry which is preliminary data.</text>
</comment>
<keyword evidence="1" id="KW-1133">Transmembrane helix</keyword>
<evidence type="ECO:0000313" key="3">
    <source>
        <dbReference type="EMBL" id="OZS73542.1"/>
    </source>
</evidence>
<organism evidence="3 4">
    <name type="scientific">Providencia rettgeri</name>
    <dbReference type="NCBI Taxonomy" id="587"/>
    <lineage>
        <taxon>Bacteria</taxon>
        <taxon>Pseudomonadati</taxon>
        <taxon>Pseudomonadota</taxon>
        <taxon>Gammaproteobacteria</taxon>
        <taxon>Enterobacterales</taxon>
        <taxon>Morganellaceae</taxon>
        <taxon>Providencia</taxon>
    </lineage>
</organism>
<dbReference type="EMBL" id="NOWC01000021">
    <property type="protein sequence ID" value="OZS73542.1"/>
    <property type="molecule type" value="Genomic_DNA"/>
</dbReference>
<dbReference type="EMBL" id="SHDO01000004">
    <property type="protein sequence ID" value="MBX6979308.1"/>
    <property type="molecule type" value="Genomic_DNA"/>
</dbReference>
<sequence length="175" mass="19877">MKYANLYLDKRVRPHWDSASLSQKAYLALFILWFKIMMARNGAKQKYKKRAFLPVVLWVSAVGCIVRIITTDVGSWHSLAALFLSCMMLSLIAFATLWTLFTAFIVLFNYALSWWADQVYPTSHTEAFTTVALVEDDIARAAAQAYIMAFSHRTVTQVTIALSMMFAADQETKAQ</sequence>
<evidence type="ECO:0000313" key="2">
    <source>
        <dbReference type="EMBL" id="MBX6979308.1"/>
    </source>
</evidence>
<dbReference type="Proteomes" id="UP000216001">
    <property type="component" value="Unassembled WGS sequence"/>
</dbReference>
<keyword evidence="1" id="KW-0812">Transmembrane</keyword>
<feature type="transmembrane region" description="Helical" evidence="1">
    <location>
        <begin position="51"/>
        <end position="70"/>
    </location>
</feature>
<evidence type="ECO:0000256" key="1">
    <source>
        <dbReference type="SAM" id="Phobius"/>
    </source>
</evidence>
<dbReference type="Proteomes" id="UP000824410">
    <property type="component" value="Unassembled WGS sequence"/>
</dbReference>
<reference evidence="3 4" key="1">
    <citation type="submission" date="2017-07" db="EMBL/GenBank/DDBJ databases">
        <title>blaIMP-27 on transferable plasmids in Proteus mirabilis and Providencia rettgeri.</title>
        <authorList>
            <person name="Potter R."/>
        </authorList>
    </citation>
    <scope>NUCLEOTIDE SEQUENCE [LARGE SCALE GENOMIC DNA]</scope>
    <source>
        <strain evidence="3 4">PR1</strain>
    </source>
</reference>
<feature type="transmembrane region" description="Helical" evidence="1">
    <location>
        <begin position="82"/>
        <end position="108"/>
    </location>
</feature>
<evidence type="ECO:0000313" key="4">
    <source>
        <dbReference type="Proteomes" id="UP000216001"/>
    </source>
</evidence>
<protein>
    <submittedName>
        <fullName evidence="3">Uncharacterized protein</fullName>
    </submittedName>
</protein>
<name>A0A264VQH7_PRORE</name>
<proteinExistence type="predicted"/>
<dbReference type="AlphaFoldDB" id="A0A264VQH7"/>